<organism evidence="1 2">
    <name type="scientific">Aliidiomarina sedimenti</name>
    <dbReference type="NCBI Taxonomy" id="1933879"/>
    <lineage>
        <taxon>Bacteria</taxon>
        <taxon>Pseudomonadati</taxon>
        <taxon>Pseudomonadota</taxon>
        <taxon>Gammaproteobacteria</taxon>
        <taxon>Alteromonadales</taxon>
        <taxon>Idiomarinaceae</taxon>
        <taxon>Aliidiomarina</taxon>
    </lineage>
</organism>
<dbReference type="PANTHER" id="PTHR30451">
    <property type="entry name" value="OUTER MEMBRANE USHER PROTEIN"/>
    <property type="match status" value="1"/>
</dbReference>
<dbReference type="InterPro" id="IPR000015">
    <property type="entry name" value="Fimb_usher"/>
</dbReference>
<reference evidence="1 2" key="1">
    <citation type="journal article" date="2018" name="Front. Microbiol.">
        <title>Genome-Based Analysis Reveals the Taxonomy and Diversity of the Family Idiomarinaceae.</title>
        <authorList>
            <person name="Liu Y."/>
            <person name="Lai Q."/>
            <person name="Shao Z."/>
        </authorList>
    </citation>
    <scope>NUCLEOTIDE SEQUENCE [LARGE SCALE GENOMIC DNA]</scope>
    <source>
        <strain evidence="1 2">GBSy1</strain>
    </source>
</reference>
<gene>
    <name evidence="1" type="ORF">CWE12_10510</name>
</gene>
<keyword evidence="2" id="KW-1185">Reference proteome</keyword>
<protein>
    <recommendedName>
        <fullName evidence="3">Pilus assembly protein PapC</fullName>
    </recommendedName>
</protein>
<name>A0ABY0BY88_9GAMM</name>
<dbReference type="EMBL" id="PIPN01000004">
    <property type="protein sequence ID" value="RUO29401.1"/>
    <property type="molecule type" value="Genomic_DNA"/>
</dbReference>
<accession>A0ABY0BY88</accession>
<sequence>MLRKGWLLLLLLLASSVEAFTFELPLFYDEREVGFVIVEVEGNTLVEVEGASLALALGSAISTELQTTLTAAGMIDMQQLNALGIEIAYRPRTMELVARLQESAFGSDQISFAQSSGAAGLPAPVSRFAWLNNLNVAAEHEFEESNDQINVDWLGQLNVGGIRGVNLTWSATATHESVPNETNIYRGQVTAFHDIPNVPMRLSAGDVYSPVVGHLGGASLGGISVASSYYELQPNRSISPGTSQQILVRERAELEVYVNGRLLQRLRLAPGRYNLTELPLAHGANDIEVYLYYASGDYEIQTFSQFFNAELLRPGLTNFGFSYGYRSEFTPLSGTTYSDDTLASAFVEHGLFSWLTLGAHGQSNDFGELYGASTAFATPIGNFAARYSMSDVFDVEGEALSVEWQQRVWGSLSGSPNLRVAWDRFDRFDNRPWLLDSELHGERWLGSYSAYIGRQFELRFSYQDDRTRPGVELREEEVRGTYRWRWARLGAGVRRSSFFGDIGDEDEYQAFVTIDINIFRPRNNMRYSARYDSYNEQTQLSVGRASSHSVGDTSYMLSQLESDSSSTTFGRLDYLSNRARFGTFGQYRRAQGTEAGYAGGQMNTAFGWAGSRFGWGRAGVGPFTVVSRHQSLRDSEILVNEGRSGPEAISKWGGGALLTSRARYRGTTVFVDVPNAPIGYDWGGGQYLAEAGAVTGTSVVIGSDAFYSVLGVLVDEEGEPLYLEGGSIEGEGLRVGVFTNRSGRFIAEGLRPGDYEITLLHQPDVRYRLRIEEDGDSFVRIGTLHPQAR</sequence>
<dbReference type="PANTHER" id="PTHR30451:SF5">
    <property type="entry name" value="SLR0019 PROTEIN"/>
    <property type="match status" value="1"/>
</dbReference>
<evidence type="ECO:0000313" key="1">
    <source>
        <dbReference type="EMBL" id="RUO29401.1"/>
    </source>
</evidence>
<dbReference type="Proteomes" id="UP000287410">
    <property type="component" value="Unassembled WGS sequence"/>
</dbReference>
<dbReference type="Gene3D" id="2.60.40.3110">
    <property type="match status" value="1"/>
</dbReference>
<dbReference type="SUPFAM" id="SSF49452">
    <property type="entry name" value="Starch-binding domain-like"/>
    <property type="match status" value="1"/>
</dbReference>
<dbReference type="InterPro" id="IPR013784">
    <property type="entry name" value="Carb-bd-like_fold"/>
</dbReference>
<proteinExistence type="predicted"/>
<evidence type="ECO:0008006" key="3">
    <source>
        <dbReference type="Google" id="ProtNLM"/>
    </source>
</evidence>
<dbReference type="RefSeq" id="WP_126789668.1">
    <property type="nucleotide sequence ID" value="NZ_PIPN01000004.1"/>
</dbReference>
<comment type="caution">
    <text evidence="1">The sequence shown here is derived from an EMBL/GenBank/DDBJ whole genome shotgun (WGS) entry which is preliminary data.</text>
</comment>
<evidence type="ECO:0000313" key="2">
    <source>
        <dbReference type="Proteomes" id="UP000287410"/>
    </source>
</evidence>